<evidence type="ECO:0000256" key="3">
    <source>
        <dbReference type="ARBA" id="ARBA00022722"/>
    </source>
</evidence>
<dbReference type="Proteomes" id="UP001156882">
    <property type="component" value="Unassembled WGS sequence"/>
</dbReference>
<evidence type="ECO:0000256" key="1">
    <source>
        <dbReference type="ARBA" id="ARBA00022553"/>
    </source>
</evidence>
<evidence type="ECO:0000256" key="4">
    <source>
        <dbReference type="ARBA" id="ARBA00022741"/>
    </source>
</evidence>
<proteinExistence type="predicted"/>
<keyword evidence="3" id="KW-0540">Nuclease</keyword>
<evidence type="ECO:0000313" key="6">
    <source>
        <dbReference type="EMBL" id="GLS19593.1"/>
    </source>
</evidence>
<comment type="caution">
    <text evidence="6">The sequence shown here is derived from an EMBL/GenBank/DDBJ whole genome shotgun (WGS) entry which is preliminary data.</text>
</comment>
<name>A0ABQ6CGW4_9HYPH</name>
<dbReference type="Pfam" id="PF01934">
    <property type="entry name" value="HepT-like"/>
    <property type="match status" value="1"/>
</dbReference>
<reference evidence="7" key="1">
    <citation type="journal article" date="2019" name="Int. J. Syst. Evol. Microbiol.">
        <title>The Global Catalogue of Microorganisms (GCM) 10K type strain sequencing project: providing services to taxonomists for standard genome sequencing and annotation.</title>
        <authorList>
            <consortium name="The Broad Institute Genomics Platform"/>
            <consortium name="The Broad Institute Genome Sequencing Center for Infectious Disease"/>
            <person name="Wu L."/>
            <person name="Ma J."/>
        </authorList>
    </citation>
    <scope>NUCLEOTIDE SEQUENCE [LARGE SCALE GENOMIC DNA]</scope>
    <source>
        <strain evidence="7">NBRC 101365</strain>
    </source>
</reference>
<keyword evidence="7" id="KW-1185">Reference proteome</keyword>
<evidence type="ECO:0000256" key="2">
    <source>
        <dbReference type="ARBA" id="ARBA00022649"/>
    </source>
</evidence>
<keyword evidence="1" id="KW-0597">Phosphoprotein</keyword>
<dbReference type="InterPro" id="IPR051813">
    <property type="entry name" value="HepT_RNase_toxin"/>
</dbReference>
<dbReference type="InterPro" id="IPR008201">
    <property type="entry name" value="HepT-like"/>
</dbReference>
<keyword evidence="2" id="KW-1277">Toxin-antitoxin system</keyword>
<evidence type="ECO:0000313" key="7">
    <source>
        <dbReference type="Proteomes" id="UP001156882"/>
    </source>
</evidence>
<dbReference type="PANTHER" id="PTHR34139">
    <property type="entry name" value="UPF0331 PROTEIN MJ0127"/>
    <property type="match status" value="1"/>
</dbReference>
<accession>A0ABQ6CGW4</accession>
<keyword evidence="4" id="KW-0547">Nucleotide-binding</keyword>
<keyword evidence="5" id="KW-0378">Hydrolase</keyword>
<organism evidence="6 7">
    <name type="scientific">Labrys miyagiensis</name>
    <dbReference type="NCBI Taxonomy" id="346912"/>
    <lineage>
        <taxon>Bacteria</taxon>
        <taxon>Pseudomonadati</taxon>
        <taxon>Pseudomonadota</taxon>
        <taxon>Alphaproteobacteria</taxon>
        <taxon>Hyphomicrobiales</taxon>
        <taxon>Xanthobacteraceae</taxon>
        <taxon>Labrys</taxon>
    </lineage>
</organism>
<sequence>MSEKRARLEDYLMNMEVAAAEARSFVENMTEAEFLADRKTQNAVVMSLIVIGEAAARIAEVTPDFIQQHSNVRWREMRGMRNRITHGYFGTDFELVWKTVQIALPELLGQLPALMEAARAA</sequence>
<gene>
    <name evidence="6" type="ORF">GCM10007874_26100</name>
</gene>
<evidence type="ECO:0000256" key="5">
    <source>
        <dbReference type="ARBA" id="ARBA00022801"/>
    </source>
</evidence>
<dbReference type="EMBL" id="BSPC01000023">
    <property type="protein sequence ID" value="GLS19593.1"/>
    <property type="molecule type" value="Genomic_DNA"/>
</dbReference>
<dbReference type="PANTHER" id="PTHR34139:SF1">
    <property type="entry name" value="RNASE MJ1380-RELATED"/>
    <property type="match status" value="1"/>
</dbReference>
<protein>
    <submittedName>
        <fullName evidence="6">DUF86 domain-containing protein</fullName>
    </submittedName>
</protein>